<dbReference type="Proteomes" id="UP001206983">
    <property type="component" value="Unassembled WGS sequence"/>
</dbReference>
<comment type="similarity">
    <text evidence="6">Belongs to the HepT RNase toxin family.</text>
</comment>
<evidence type="ECO:0000256" key="6">
    <source>
        <dbReference type="ARBA" id="ARBA00024207"/>
    </source>
</evidence>
<dbReference type="PANTHER" id="PTHR34139">
    <property type="entry name" value="UPF0331 PROTEIN MJ0127"/>
    <property type="match status" value="1"/>
</dbReference>
<dbReference type="InterPro" id="IPR037038">
    <property type="entry name" value="HepT-like_sf"/>
</dbReference>
<organism evidence="7 8">
    <name type="scientific">Methanolobus chelungpuianus</name>
    <dbReference type="NCBI Taxonomy" id="502115"/>
    <lineage>
        <taxon>Archaea</taxon>
        <taxon>Methanobacteriati</taxon>
        <taxon>Methanobacteriota</taxon>
        <taxon>Stenosarchaea group</taxon>
        <taxon>Methanomicrobia</taxon>
        <taxon>Methanosarcinales</taxon>
        <taxon>Methanosarcinaceae</taxon>
        <taxon>Methanolobus</taxon>
    </lineage>
</organism>
<name>A0AAE3KY06_9EURY</name>
<dbReference type="GO" id="GO:0016787">
    <property type="term" value="F:hydrolase activity"/>
    <property type="evidence" value="ECO:0007669"/>
    <property type="project" value="UniProtKB-KW"/>
</dbReference>
<keyword evidence="2" id="KW-1277">Toxin-antitoxin system</keyword>
<dbReference type="InterPro" id="IPR051813">
    <property type="entry name" value="HepT_RNase_toxin"/>
</dbReference>
<keyword evidence="8" id="KW-1185">Reference proteome</keyword>
<keyword evidence="4" id="KW-0547">Nucleotide-binding</keyword>
<evidence type="ECO:0000313" key="8">
    <source>
        <dbReference type="Proteomes" id="UP001206983"/>
    </source>
</evidence>
<dbReference type="RefSeq" id="WP_256622271.1">
    <property type="nucleotide sequence ID" value="NZ_JTEO01000004.1"/>
</dbReference>
<dbReference type="Gene3D" id="1.20.120.580">
    <property type="entry name" value="bsu32300-like"/>
    <property type="match status" value="1"/>
</dbReference>
<sequence>MKDPSVFIKHIIDSIERIEDFTNNKTKDDFLEDVQLQDATIRRIEIIGEASKNIPEDFKRRYGDVPWSEMARTRDKLIHGYFGVDLELTWDIIQQDLPDLKQKMNHILQDTN</sequence>
<evidence type="ECO:0000256" key="5">
    <source>
        <dbReference type="ARBA" id="ARBA00022801"/>
    </source>
</evidence>
<reference evidence="7 8" key="1">
    <citation type="journal article" date="2011" name="Appl. Environ. Microbiol.">
        <title>Methanogenic archaea isolated from Taiwan's Chelungpu fault.</title>
        <authorList>
            <person name="Wu S.Y."/>
            <person name="Lai M.C."/>
        </authorList>
    </citation>
    <scope>NUCLEOTIDE SEQUENCE [LARGE SCALE GENOMIC DNA]</scope>
    <source>
        <strain evidence="7 8">St545Mb</strain>
    </source>
</reference>
<dbReference type="GO" id="GO:0110001">
    <property type="term" value="C:toxin-antitoxin complex"/>
    <property type="evidence" value="ECO:0007669"/>
    <property type="project" value="InterPro"/>
</dbReference>
<dbReference type="InterPro" id="IPR008201">
    <property type="entry name" value="HepT-like"/>
</dbReference>
<dbReference type="GO" id="GO:0000166">
    <property type="term" value="F:nucleotide binding"/>
    <property type="evidence" value="ECO:0007669"/>
    <property type="project" value="UniProtKB-KW"/>
</dbReference>
<protein>
    <recommendedName>
        <fullName evidence="9">DUF86 domain-containing protein</fullName>
    </recommendedName>
</protein>
<dbReference type="AlphaFoldDB" id="A0AAE3KY06"/>
<gene>
    <name evidence="7" type="ORF">PV02_04845</name>
</gene>
<comment type="caution">
    <text evidence="7">The sequence shown here is derived from an EMBL/GenBank/DDBJ whole genome shotgun (WGS) entry which is preliminary data.</text>
</comment>
<evidence type="ECO:0000256" key="2">
    <source>
        <dbReference type="ARBA" id="ARBA00022649"/>
    </source>
</evidence>
<evidence type="ECO:0008006" key="9">
    <source>
        <dbReference type="Google" id="ProtNLM"/>
    </source>
</evidence>
<keyword evidence="5" id="KW-0378">Hydrolase</keyword>
<proteinExistence type="inferred from homology"/>
<dbReference type="GO" id="GO:0004540">
    <property type="term" value="F:RNA nuclease activity"/>
    <property type="evidence" value="ECO:0007669"/>
    <property type="project" value="InterPro"/>
</dbReference>
<accession>A0AAE3KY06</accession>
<evidence type="ECO:0000256" key="1">
    <source>
        <dbReference type="ARBA" id="ARBA00022553"/>
    </source>
</evidence>
<dbReference type="Pfam" id="PF01934">
    <property type="entry name" value="HepT-like"/>
    <property type="match status" value="1"/>
</dbReference>
<evidence type="ECO:0000313" key="7">
    <source>
        <dbReference type="EMBL" id="MCQ6962494.1"/>
    </source>
</evidence>
<keyword evidence="1" id="KW-0597">Phosphoprotein</keyword>
<evidence type="ECO:0000256" key="4">
    <source>
        <dbReference type="ARBA" id="ARBA00022741"/>
    </source>
</evidence>
<keyword evidence="3" id="KW-0540">Nuclease</keyword>
<dbReference type="EMBL" id="JTEO01000004">
    <property type="protein sequence ID" value="MCQ6962494.1"/>
    <property type="molecule type" value="Genomic_DNA"/>
</dbReference>
<dbReference type="PANTHER" id="PTHR34139:SF1">
    <property type="entry name" value="RNASE MJ1380-RELATED"/>
    <property type="match status" value="1"/>
</dbReference>
<evidence type="ECO:0000256" key="3">
    <source>
        <dbReference type="ARBA" id="ARBA00022722"/>
    </source>
</evidence>